<dbReference type="Gene3D" id="3.30.70.2970">
    <property type="entry name" value="Protein of unknown function (DUF541), domain 2"/>
    <property type="match status" value="1"/>
</dbReference>
<dbReference type="EMBL" id="SHKY01000001">
    <property type="protein sequence ID" value="RZU50170.1"/>
    <property type="molecule type" value="Genomic_DNA"/>
</dbReference>
<dbReference type="AlphaFoldDB" id="A0A4Q7ZH66"/>
<evidence type="ECO:0000313" key="1">
    <source>
        <dbReference type="EMBL" id="RZU50170.1"/>
    </source>
</evidence>
<dbReference type="Proteomes" id="UP000292564">
    <property type="component" value="Unassembled WGS sequence"/>
</dbReference>
<dbReference type="InterPro" id="IPR052022">
    <property type="entry name" value="26kDa_periplasmic_antigen"/>
</dbReference>
<dbReference type="PANTHER" id="PTHR34387:SF1">
    <property type="entry name" value="PERIPLASMIC IMMUNOGENIC PROTEIN"/>
    <property type="match status" value="1"/>
</dbReference>
<reference evidence="1 2" key="1">
    <citation type="submission" date="2019-02" db="EMBL/GenBank/DDBJ databases">
        <title>Sequencing the genomes of 1000 actinobacteria strains.</title>
        <authorList>
            <person name="Klenk H.-P."/>
        </authorList>
    </citation>
    <scope>NUCLEOTIDE SEQUENCE [LARGE SCALE GENOMIC DNA]</scope>
    <source>
        <strain evidence="1 2">DSM 45162</strain>
    </source>
</reference>
<dbReference type="PANTHER" id="PTHR34387">
    <property type="entry name" value="SLR1258 PROTEIN"/>
    <property type="match status" value="1"/>
</dbReference>
<dbReference type="GO" id="GO:0006974">
    <property type="term" value="P:DNA damage response"/>
    <property type="evidence" value="ECO:0007669"/>
    <property type="project" value="TreeGrafter"/>
</dbReference>
<evidence type="ECO:0000313" key="2">
    <source>
        <dbReference type="Proteomes" id="UP000292564"/>
    </source>
</evidence>
<gene>
    <name evidence="1" type="ORF">EV385_1935</name>
</gene>
<protein>
    <submittedName>
        <fullName evidence="1">Uncharacterized protein</fullName>
    </submittedName>
</protein>
<dbReference type="InterPro" id="IPR007497">
    <property type="entry name" value="SIMPL/DUF541"/>
</dbReference>
<sequence>MVSPFWTALVRRGVHRSATAAVRALPRAGSVGAMAEQPTVVVRGEALREVPPEQAVFSVTVSARDKDRETTLARLTERAAGLRQALDDYPEAIERRETSGIFVRPELKRSGERVSAYAGSVTTTVTVTDFTVLGELLLRLANRDQTTVAGPWWQLRPGSTAGAEVRRAAIADALSRAAEYADAVGAQVDRLVEIADEGTGRAQPMMRAMAFESGGGAQGMELELDPQPQTVQASVVVRVAVTEPTKLG</sequence>
<proteinExistence type="predicted"/>
<dbReference type="Pfam" id="PF04402">
    <property type="entry name" value="SIMPL"/>
    <property type="match status" value="1"/>
</dbReference>
<organism evidence="1 2">
    <name type="scientific">Krasilnikovia cinnamomea</name>
    <dbReference type="NCBI Taxonomy" id="349313"/>
    <lineage>
        <taxon>Bacteria</taxon>
        <taxon>Bacillati</taxon>
        <taxon>Actinomycetota</taxon>
        <taxon>Actinomycetes</taxon>
        <taxon>Micromonosporales</taxon>
        <taxon>Micromonosporaceae</taxon>
        <taxon>Krasilnikovia</taxon>
    </lineage>
</organism>
<dbReference type="Gene3D" id="3.30.110.170">
    <property type="entry name" value="Protein of unknown function (DUF541), domain 1"/>
    <property type="match status" value="1"/>
</dbReference>
<accession>A0A4Q7ZH66</accession>
<comment type="caution">
    <text evidence="1">The sequence shown here is derived from an EMBL/GenBank/DDBJ whole genome shotgun (WGS) entry which is preliminary data.</text>
</comment>
<keyword evidence="2" id="KW-1185">Reference proteome</keyword>
<name>A0A4Q7ZH66_9ACTN</name>